<dbReference type="EMBL" id="GL733854">
    <property type="protein sequence ID" value="EFX62072.1"/>
    <property type="molecule type" value="Genomic_DNA"/>
</dbReference>
<protein>
    <submittedName>
        <fullName evidence="1">Uncharacterized protein</fullName>
    </submittedName>
</protein>
<gene>
    <name evidence="1" type="ORF">DAPPUDRAFT_120554</name>
</gene>
<dbReference type="InParanoid" id="E9I1Q7"/>
<dbReference type="HOGENOM" id="CLU_1054701_0_0_1"/>
<name>E9I1Q7_DAPPU</name>
<reference evidence="1 2" key="1">
    <citation type="journal article" date="2011" name="Science">
        <title>The ecoresponsive genome of Daphnia pulex.</title>
        <authorList>
            <person name="Colbourne J.K."/>
            <person name="Pfrender M.E."/>
            <person name="Gilbert D."/>
            <person name="Thomas W.K."/>
            <person name="Tucker A."/>
            <person name="Oakley T.H."/>
            <person name="Tokishita S."/>
            <person name="Aerts A."/>
            <person name="Arnold G.J."/>
            <person name="Basu M.K."/>
            <person name="Bauer D.J."/>
            <person name="Caceres C.E."/>
            <person name="Carmel L."/>
            <person name="Casola C."/>
            <person name="Choi J.H."/>
            <person name="Detter J.C."/>
            <person name="Dong Q."/>
            <person name="Dusheyko S."/>
            <person name="Eads B.D."/>
            <person name="Frohlich T."/>
            <person name="Geiler-Samerotte K.A."/>
            <person name="Gerlach D."/>
            <person name="Hatcher P."/>
            <person name="Jogdeo S."/>
            <person name="Krijgsveld J."/>
            <person name="Kriventseva E.V."/>
            <person name="Kultz D."/>
            <person name="Laforsch C."/>
            <person name="Lindquist E."/>
            <person name="Lopez J."/>
            <person name="Manak J.R."/>
            <person name="Muller J."/>
            <person name="Pangilinan J."/>
            <person name="Patwardhan R.P."/>
            <person name="Pitluck S."/>
            <person name="Pritham E.J."/>
            <person name="Rechtsteiner A."/>
            <person name="Rho M."/>
            <person name="Rogozin I.B."/>
            <person name="Sakarya O."/>
            <person name="Salamov A."/>
            <person name="Schaack S."/>
            <person name="Shapiro H."/>
            <person name="Shiga Y."/>
            <person name="Skalitzky C."/>
            <person name="Smith Z."/>
            <person name="Souvorov A."/>
            <person name="Sung W."/>
            <person name="Tang Z."/>
            <person name="Tsuchiya D."/>
            <person name="Tu H."/>
            <person name="Vos H."/>
            <person name="Wang M."/>
            <person name="Wolf Y.I."/>
            <person name="Yamagata H."/>
            <person name="Yamada T."/>
            <person name="Ye Y."/>
            <person name="Shaw J.R."/>
            <person name="Andrews J."/>
            <person name="Crease T.J."/>
            <person name="Tang H."/>
            <person name="Lucas S.M."/>
            <person name="Robertson H.M."/>
            <person name="Bork P."/>
            <person name="Koonin E.V."/>
            <person name="Zdobnov E.M."/>
            <person name="Grigoriev I.V."/>
            <person name="Lynch M."/>
            <person name="Boore J.L."/>
        </authorList>
    </citation>
    <scope>NUCLEOTIDE SEQUENCE [LARGE SCALE GENOMIC DNA]</scope>
</reference>
<sequence length="283" mass="31764">MENFASTVSSKEFDVEFTKLLDEKIVSLTSPVEDPDIDQETKLFKCRGTAAFKCHNEMGPYHLEVKGEKCDPSYNQWVQLWKLLSCSDSAHVDSIDISLNDLIKTTKWEGIVPEKYFKMPNTVGMGNARCLPSAFTSKSVKQKLDDQGSQGGSYTPLVTLIHRIVYVYTKGKPIFISMIHPSGFVVSCYGLMEWITALENYSVDLRDIYFLFYGLKLAASKTLKEPTCISCLQLKTAIEEKIPLVDGAAGASGVLFSFRTAFYARKIWGNQIGRSNFSDSEDY</sequence>
<proteinExistence type="predicted"/>
<keyword evidence="2" id="KW-1185">Reference proteome</keyword>
<organism evidence="1 2">
    <name type="scientific">Daphnia pulex</name>
    <name type="common">Water flea</name>
    <dbReference type="NCBI Taxonomy" id="6669"/>
    <lineage>
        <taxon>Eukaryota</taxon>
        <taxon>Metazoa</taxon>
        <taxon>Ecdysozoa</taxon>
        <taxon>Arthropoda</taxon>
        <taxon>Crustacea</taxon>
        <taxon>Branchiopoda</taxon>
        <taxon>Diplostraca</taxon>
        <taxon>Cladocera</taxon>
        <taxon>Anomopoda</taxon>
        <taxon>Daphniidae</taxon>
        <taxon>Daphnia</taxon>
    </lineage>
</organism>
<dbReference type="Proteomes" id="UP000000305">
    <property type="component" value="Unassembled WGS sequence"/>
</dbReference>
<dbReference type="AlphaFoldDB" id="E9I1Q7"/>
<accession>E9I1Q7</accession>
<dbReference type="KEGG" id="dpx:DAPPUDRAFT_120554"/>
<evidence type="ECO:0000313" key="1">
    <source>
        <dbReference type="EMBL" id="EFX62072.1"/>
    </source>
</evidence>
<evidence type="ECO:0000313" key="2">
    <source>
        <dbReference type="Proteomes" id="UP000000305"/>
    </source>
</evidence>
<dbReference type="PhylomeDB" id="E9I1Q7"/>